<evidence type="ECO:0000256" key="1">
    <source>
        <dbReference type="SAM" id="SignalP"/>
    </source>
</evidence>
<evidence type="ECO:0008006" key="3">
    <source>
        <dbReference type="Google" id="ProtNLM"/>
    </source>
</evidence>
<feature type="chain" id="PRO_5043313494" description="DUF5666 domain-containing protein" evidence="1">
    <location>
        <begin position="22"/>
        <end position="108"/>
    </location>
</feature>
<gene>
    <name evidence="2" type="ORF">P8936_15100</name>
</gene>
<keyword evidence="1" id="KW-0732">Signal</keyword>
<dbReference type="EMBL" id="CP121195">
    <property type="protein sequence ID" value="XBH13005.1"/>
    <property type="molecule type" value="Genomic_DNA"/>
</dbReference>
<accession>A0AAU7D6M8</accession>
<evidence type="ECO:0000313" key="2">
    <source>
        <dbReference type="EMBL" id="XBH13005.1"/>
    </source>
</evidence>
<name>A0AAU7D6M8_9BACT</name>
<organism evidence="2">
    <name type="scientific">Edaphobacter paludis</name>
    <dbReference type="NCBI Taxonomy" id="3035702"/>
    <lineage>
        <taxon>Bacteria</taxon>
        <taxon>Pseudomonadati</taxon>
        <taxon>Acidobacteriota</taxon>
        <taxon>Terriglobia</taxon>
        <taxon>Terriglobales</taxon>
        <taxon>Acidobacteriaceae</taxon>
        <taxon>Edaphobacter</taxon>
    </lineage>
</organism>
<proteinExistence type="predicted"/>
<reference evidence="2" key="1">
    <citation type="submission" date="2023-03" db="EMBL/GenBank/DDBJ databases">
        <title>Edaphobacter sp.</title>
        <authorList>
            <person name="Huber K.J."/>
            <person name="Papendorf J."/>
            <person name="Pilke C."/>
            <person name="Bunk B."/>
            <person name="Sproeer C."/>
            <person name="Pester M."/>
        </authorList>
    </citation>
    <scope>NUCLEOTIDE SEQUENCE</scope>
    <source>
        <strain evidence="2">DSM 109920</strain>
    </source>
</reference>
<dbReference type="RefSeq" id="WP_348269662.1">
    <property type="nucleotide sequence ID" value="NZ_CP121195.1"/>
</dbReference>
<sequence length="108" mass="11434">MRLRISTLFLSVALCVGTAFAQSGKIITGTVTDAMCGAHHMMQGKTRAQCTRECVKEGSDFALASGDKVYILKGDKSQFDKFAGQNVTIKGKVEGKTITVDSIAAGKS</sequence>
<dbReference type="AlphaFoldDB" id="A0AAU7D6M8"/>
<protein>
    <recommendedName>
        <fullName evidence="3">DUF5666 domain-containing protein</fullName>
    </recommendedName>
</protein>
<feature type="signal peptide" evidence="1">
    <location>
        <begin position="1"/>
        <end position="21"/>
    </location>
</feature>